<accession>A0A9P8T1P8</accession>
<evidence type="ECO:0000256" key="1">
    <source>
        <dbReference type="SAM" id="MobiDB-lite"/>
    </source>
</evidence>
<protein>
    <submittedName>
        <fullName evidence="2">Uncharacterized protein</fullName>
    </submittedName>
</protein>
<evidence type="ECO:0000313" key="3">
    <source>
        <dbReference type="Proteomes" id="UP000788993"/>
    </source>
</evidence>
<reference evidence="2" key="2">
    <citation type="submission" date="2021-01" db="EMBL/GenBank/DDBJ databases">
        <authorList>
            <person name="Schikora-Tamarit M.A."/>
        </authorList>
    </citation>
    <scope>NUCLEOTIDE SEQUENCE</scope>
    <source>
        <strain evidence="2">NCAIM Y.01608</strain>
    </source>
</reference>
<dbReference type="AlphaFoldDB" id="A0A9P8T1P8"/>
<proteinExistence type="predicted"/>
<dbReference type="Proteomes" id="UP000788993">
    <property type="component" value="Unassembled WGS sequence"/>
</dbReference>
<organism evidence="2 3">
    <name type="scientific">Ogataea polymorpha</name>
    <dbReference type="NCBI Taxonomy" id="460523"/>
    <lineage>
        <taxon>Eukaryota</taxon>
        <taxon>Fungi</taxon>
        <taxon>Dikarya</taxon>
        <taxon>Ascomycota</taxon>
        <taxon>Saccharomycotina</taxon>
        <taxon>Pichiomycetes</taxon>
        <taxon>Pichiales</taxon>
        <taxon>Pichiaceae</taxon>
        <taxon>Ogataea</taxon>
    </lineage>
</organism>
<gene>
    <name evidence="2" type="ORF">OGATHE_004337</name>
</gene>
<comment type="caution">
    <text evidence="2">The sequence shown here is derived from an EMBL/GenBank/DDBJ whole genome shotgun (WGS) entry which is preliminary data.</text>
</comment>
<keyword evidence="3" id="KW-1185">Reference proteome</keyword>
<reference evidence="2" key="1">
    <citation type="journal article" date="2021" name="Open Biol.">
        <title>Shared evolutionary footprints suggest mitochondrial oxidative damage underlies multiple complex I losses in fungi.</title>
        <authorList>
            <person name="Schikora-Tamarit M.A."/>
            <person name="Marcet-Houben M."/>
            <person name="Nosek J."/>
            <person name="Gabaldon T."/>
        </authorList>
    </citation>
    <scope>NUCLEOTIDE SEQUENCE</scope>
    <source>
        <strain evidence="2">NCAIM Y.01608</strain>
    </source>
</reference>
<sequence length="153" mass="16818">MRLVPPHLTHETDDEWPESVISQRFRAVFHNLNRGSDWGSSLAIPEPHTAIHRASSNNVSEWRVRNTKNPVRMATHGGLDRLRVAVPKSSGGIARTGHEVAAGVWRELGCQNSGPVSTDGPRRPRHRTHLEDGPGGENQCKGVLCGFDSGLEH</sequence>
<dbReference type="EMBL" id="JAEUBD010001266">
    <property type="protein sequence ID" value="KAH3662761.1"/>
    <property type="molecule type" value="Genomic_DNA"/>
</dbReference>
<feature type="region of interest" description="Disordered" evidence="1">
    <location>
        <begin position="111"/>
        <end position="138"/>
    </location>
</feature>
<evidence type="ECO:0000313" key="2">
    <source>
        <dbReference type="EMBL" id="KAH3662761.1"/>
    </source>
</evidence>
<name>A0A9P8T1P8_9ASCO</name>